<proteinExistence type="inferred from homology"/>
<dbReference type="Pfam" id="PF11468">
    <property type="entry name" value="PTase_Orf2"/>
    <property type="match status" value="1"/>
</dbReference>
<dbReference type="InterPro" id="IPR033964">
    <property type="entry name" value="ABBA"/>
</dbReference>
<name>A0ABU3M7M4_9ACTN</name>
<dbReference type="SFLD" id="SFLDS00036">
    <property type="entry name" value="Aromatic_Prenyltransferase"/>
    <property type="match status" value="1"/>
</dbReference>
<dbReference type="InterPro" id="IPR020965">
    <property type="entry name" value="Prenyltransferase_CloQ"/>
</dbReference>
<evidence type="ECO:0000256" key="2">
    <source>
        <dbReference type="ARBA" id="ARBA00022602"/>
    </source>
</evidence>
<evidence type="ECO:0000313" key="5">
    <source>
        <dbReference type="Proteomes" id="UP001257948"/>
    </source>
</evidence>
<accession>A0ABU3M7M4</accession>
<dbReference type="RefSeq" id="WP_194085331.1">
    <property type="nucleotide sequence ID" value="NZ_JADDXU010000036.1"/>
</dbReference>
<gene>
    <name evidence="4" type="ORF">RQC66_43075</name>
</gene>
<dbReference type="InterPro" id="IPR036239">
    <property type="entry name" value="PrenylTrfase-like_sf"/>
</dbReference>
<dbReference type="Proteomes" id="UP001257948">
    <property type="component" value="Unassembled WGS sequence"/>
</dbReference>
<keyword evidence="3" id="KW-0808">Transferase</keyword>
<keyword evidence="5" id="KW-1185">Reference proteome</keyword>
<evidence type="ECO:0000256" key="1">
    <source>
        <dbReference type="ARBA" id="ARBA00005368"/>
    </source>
</evidence>
<sequence length="306" mass="33527">MSGATAAEELYSAIEESARMVGASCSRDKVWPILTAFGEKLPTAMVVFSVLTGERNAGQLDFCFTIPNGTEDPYSHALRHGLVTATDHPVGSLLADLHAAGIDIAEHFIDCGAAGGFKKVYAHFPRDLQKVSALADITSMPPAVAANLDLFARYGLDEVAMFGIDYRSRTISLYFQFAPDRRPEPGALRSLLDEIGLPEPSEPMLEFARKSFRANFTLGWDSPKIQRVAFAPPLGPGLKIETIPAPVEPHIQRFATSAPRTYSGERMNLFAVKWMPAGEFLEVCSYYQISPSYEPVRLMAAHKEQA</sequence>
<organism evidence="4 5">
    <name type="scientific">Streptomyces justiciae</name>
    <dbReference type="NCBI Taxonomy" id="2780140"/>
    <lineage>
        <taxon>Bacteria</taxon>
        <taxon>Bacillati</taxon>
        <taxon>Actinomycetota</taxon>
        <taxon>Actinomycetes</taxon>
        <taxon>Kitasatosporales</taxon>
        <taxon>Streptomycetaceae</taxon>
        <taxon>Streptomyces</taxon>
    </lineage>
</organism>
<protein>
    <submittedName>
        <fullName evidence="4">Aromatic prenyltransferase</fullName>
    </submittedName>
</protein>
<comment type="caution">
    <text evidence="4">The sequence shown here is derived from an EMBL/GenBank/DDBJ whole genome shotgun (WGS) entry which is preliminary data.</text>
</comment>
<comment type="similarity">
    <text evidence="1">Belongs to the aromatic prenyltransferase family.</text>
</comment>
<dbReference type="CDD" id="cd13931">
    <property type="entry name" value="PT-CloQ_NphB"/>
    <property type="match status" value="1"/>
</dbReference>
<evidence type="ECO:0000313" key="4">
    <source>
        <dbReference type="EMBL" id="MDT7847517.1"/>
    </source>
</evidence>
<evidence type="ECO:0000256" key="3">
    <source>
        <dbReference type="ARBA" id="ARBA00022679"/>
    </source>
</evidence>
<dbReference type="EMBL" id="JAVTLL010000052">
    <property type="protein sequence ID" value="MDT7847517.1"/>
    <property type="molecule type" value="Genomic_DNA"/>
</dbReference>
<dbReference type="SUPFAM" id="SSF143492">
    <property type="entry name" value="Prenyltransferase-like"/>
    <property type="match status" value="1"/>
</dbReference>
<reference evidence="5" key="1">
    <citation type="submission" date="2023-07" db="EMBL/GenBank/DDBJ databases">
        <title>Draft genome sequence of the endophytic actinobacterium Streptomyces justiciae WPN32, a potential antibiotic producer.</title>
        <authorList>
            <person name="Yasawong M."/>
            <person name="Pana W."/>
            <person name="Ganta P."/>
            <person name="Santapan N."/>
            <person name="Songngamsuk T."/>
            <person name="Phatcharaharikarn M."/>
            <person name="Kerdtoob S."/>
            <person name="Nantapong N."/>
        </authorList>
    </citation>
    <scope>NUCLEOTIDE SEQUENCE [LARGE SCALE GENOMIC DNA]</scope>
    <source>
        <strain evidence="5">WPN32</strain>
    </source>
</reference>
<keyword evidence="2" id="KW-0637">Prenyltransferase</keyword>